<accession>A0A3L8S474</accession>
<feature type="region of interest" description="Disordered" evidence="1">
    <location>
        <begin position="234"/>
        <end position="303"/>
    </location>
</feature>
<gene>
    <name evidence="2" type="ORF">DV515_00012171</name>
</gene>
<proteinExistence type="predicted"/>
<feature type="region of interest" description="Disordered" evidence="1">
    <location>
        <begin position="165"/>
        <end position="219"/>
    </location>
</feature>
<dbReference type="OrthoDB" id="416454at2759"/>
<evidence type="ECO:0000313" key="3">
    <source>
        <dbReference type="Proteomes" id="UP000276834"/>
    </source>
</evidence>
<feature type="compositionally biased region" description="Gly residues" evidence="1">
    <location>
        <begin position="191"/>
        <end position="218"/>
    </location>
</feature>
<feature type="region of interest" description="Disordered" evidence="1">
    <location>
        <begin position="103"/>
        <end position="122"/>
    </location>
</feature>
<protein>
    <submittedName>
        <fullName evidence="2">Uncharacterized protein</fullName>
    </submittedName>
</protein>
<feature type="compositionally biased region" description="Low complexity" evidence="1">
    <location>
        <begin position="248"/>
        <end position="258"/>
    </location>
</feature>
<comment type="caution">
    <text evidence="2">The sequence shown here is derived from an EMBL/GenBank/DDBJ whole genome shotgun (WGS) entry which is preliminary data.</text>
</comment>
<sequence>MKEDAGSYQPVSLTSVPGKGMEHFILEATSIHREEKKWTGRQTENWLNSRSQISRSLVVSPKAQYLLLYVALVRHHLELRQLGTFSLKKGRLSEDLINAKRTEPDSAQCKRGPGRRHLPPGPRLCRTALSPLLNIEDGFCWSRRDPASHATASRLNNLKLVRDQPHGQRGAASLTSSAPPGPAGQAQPVCGGCGSAGPSGGGPAPGRGGEAAAGGPGWPAGRAVLPRAAVRCGGAEGSAGRRPAGEQGRSAAVSSAGAAGSGGGGAAPGSGAALSARKVPGKSRQGGSASRLELSADTPAQPRAALDRDPFLWIPGKPRTLRRMVVTCRSWHEWWEDSPAAADLASLG</sequence>
<reference evidence="2 3" key="1">
    <citation type="journal article" date="2018" name="Proc. R. Soc. B">
        <title>A non-coding region near Follistatin controls head colour polymorphism in the Gouldian finch.</title>
        <authorList>
            <person name="Toomey M.B."/>
            <person name="Marques C.I."/>
            <person name="Andrade P."/>
            <person name="Araujo P.M."/>
            <person name="Sabatino S."/>
            <person name="Gazda M.A."/>
            <person name="Afonso S."/>
            <person name="Lopes R.J."/>
            <person name="Corbo J.C."/>
            <person name="Carneiro M."/>
        </authorList>
    </citation>
    <scope>NUCLEOTIDE SEQUENCE [LARGE SCALE GENOMIC DNA]</scope>
    <source>
        <strain evidence="2">Red01</strain>
        <tissue evidence="2">Muscle</tissue>
    </source>
</reference>
<evidence type="ECO:0000313" key="2">
    <source>
        <dbReference type="EMBL" id="RLV97019.1"/>
    </source>
</evidence>
<name>A0A3L8S474_CHLGU</name>
<dbReference type="Proteomes" id="UP000276834">
    <property type="component" value="Unassembled WGS sequence"/>
</dbReference>
<feature type="compositionally biased region" description="Gly residues" evidence="1">
    <location>
        <begin position="259"/>
        <end position="268"/>
    </location>
</feature>
<dbReference type="AlphaFoldDB" id="A0A3L8S474"/>
<evidence type="ECO:0000256" key="1">
    <source>
        <dbReference type="SAM" id="MobiDB-lite"/>
    </source>
</evidence>
<dbReference type="EMBL" id="QUSF01000063">
    <property type="protein sequence ID" value="RLV97019.1"/>
    <property type="molecule type" value="Genomic_DNA"/>
</dbReference>
<keyword evidence="3" id="KW-1185">Reference proteome</keyword>
<organism evidence="2 3">
    <name type="scientific">Chloebia gouldiae</name>
    <name type="common">Gouldian finch</name>
    <name type="synonym">Erythrura gouldiae</name>
    <dbReference type="NCBI Taxonomy" id="44316"/>
    <lineage>
        <taxon>Eukaryota</taxon>
        <taxon>Metazoa</taxon>
        <taxon>Chordata</taxon>
        <taxon>Craniata</taxon>
        <taxon>Vertebrata</taxon>
        <taxon>Euteleostomi</taxon>
        <taxon>Archelosauria</taxon>
        <taxon>Archosauria</taxon>
        <taxon>Dinosauria</taxon>
        <taxon>Saurischia</taxon>
        <taxon>Theropoda</taxon>
        <taxon>Coelurosauria</taxon>
        <taxon>Aves</taxon>
        <taxon>Neognathae</taxon>
        <taxon>Neoaves</taxon>
        <taxon>Telluraves</taxon>
        <taxon>Australaves</taxon>
        <taxon>Passeriformes</taxon>
        <taxon>Passeroidea</taxon>
        <taxon>Passeridae</taxon>
        <taxon>Chloebia</taxon>
    </lineage>
</organism>